<dbReference type="RefSeq" id="WP_377286230.1">
    <property type="nucleotide sequence ID" value="NZ_JBHSBM010000011.1"/>
</dbReference>
<name>A0ABV8I4X5_9ACTN</name>
<keyword evidence="2" id="KW-1185">Reference proteome</keyword>
<accession>A0ABV8I4X5</accession>
<sequence length="666" mass="70938">MEDTPPGTGPLAPGFAGIDPGLMNGLIAELERAGQVVAEHAEQIRRELAAVGLSAADLAPVRELGGWAEEQIPRLRRRVETITVAPPWLPGTGLKPYQETSWLAPEEARRRGTELAERLKDIDPDELVLSGPSPAERMGAVIDDLREHRYDANVTAAFFAALGAEGTRRLAAALGRRLPEEKVDAARTAFATALRGGMKVPGFAALAKELRGSRGKDLDGVVGLLKRGPYPTEWLAGLGAAVLADRVGSKAANGDLSVFMELLAANPAAARLALGSAAGLGEPSAWEKDLRRAFPKGGESDRLAGFLVKLGERARRDAETAEAFGRLLASASGAHDEKQGGHSRQAAFFAYTVMTTVDDIRLHDAARPHLSELAASYAPEITLGADIEAVDATMGSARLPSPGLFEPVHVPGLRGAFRLSPKDTFRFLTTFAGKAETRAPFEAGMGELTQRLLPTAARLAKEGDSSALHDLFRVLGNARGFELAAATRVLKPRDEAAENAHDAESFLVGAGMGVIGLLPPFSAHAAVWTGLSTGVSAYYTYGPEPEKELEELEKLVAMETLGRKHNVAGLLAQHGFTPEVPPAQTSQGKGTLITDENGALLPFEEINKHGEKGREALTQWFIDNGMGSSRDLSLGRLAGIEADSFEGRRQRGYTEALAYEVRLTTD</sequence>
<dbReference type="Proteomes" id="UP001595850">
    <property type="component" value="Unassembled WGS sequence"/>
</dbReference>
<evidence type="ECO:0000313" key="1">
    <source>
        <dbReference type="EMBL" id="MFC4058062.1"/>
    </source>
</evidence>
<proteinExistence type="predicted"/>
<protein>
    <submittedName>
        <fullName evidence="1">Uncharacterized protein</fullName>
    </submittedName>
</protein>
<dbReference type="EMBL" id="JBHSBM010000011">
    <property type="protein sequence ID" value="MFC4058062.1"/>
    <property type="molecule type" value="Genomic_DNA"/>
</dbReference>
<evidence type="ECO:0000313" key="2">
    <source>
        <dbReference type="Proteomes" id="UP001595850"/>
    </source>
</evidence>
<gene>
    <name evidence="1" type="ORF">ACFOWE_07130</name>
</gene>
<comment type="caution">
    <text evidence="1">The sequence shown here is derived from an EMBL/GenBank/DDBJ whole genome shotgun (WGS) entry which is preliminary data.</text>
</comment>
<organism evidence="1 2">
    <name type="scientific">Planomonospora corallina</name>
    <dbReference type="NCBI Taxonomy" id="1806052"/>
    <lineage>
        <taxon>Bacteria</taxon>
        <taxon>Bacillati</taxon>
        <taxon>Actinomycetota</taxon>
        <taxon>Actinomycetes</taxon>
        <taxon>Streptosporangiales</taxon>
        <taxon>Streptosporangiaceae</taxon>
        <taxon>Planomonospora</taxon>
    </lineage>
</organism>
<reference evidence="2" key="1">
    <citation type="journal article" date="2019" name="Int. J. Syst. Evol. Microbiol.">
        <title>The Global Catalogue of Microorganisms (GCM) 10K type strain sequencing project: providing services to taxonomists for standard genome sequencing and annotation.</title>
        <authorList>
            <consortium name="The Broad Institute Genomics Platform"/>
            <consortium name="The Broad Institute Genome Sequencing Center for Infectious Disease"/>
            <person name="Wu L."/>
            <person name="Ma J."/>
        </authorList>
    </citation>
    <scope>NUCLEOTIDE SEQUENCE [LARGE SCALE GENOMIC DNA]</scope>
    <source>
        <strain evidence="2">TBRC 4489</strain>
    </source>
</reference>